<dbReference type="STRING" id="526218.Sterm_0311"/>
<evidence type="ECO:0000256" key="1">
    <source>
        <dbReference type="ARBA" id="ARBA00022801"/>
    </source>
</evidence>
<dbReference type="SMART" id="SM00855">
    <property type="entry name" value="PGAM"/>
    <property type="match status" value="1"/>
</dbReference>
<feature type="binding site" evidence="3">
    <location>
        <begin position="94"/>
        <end position="97"/>
    </location>
    <ligand>
        <name>substrate</name>
    </ligand>
</feature>
<dbReference type="GO" id="GO:0043456">
    <property type="term" value="P:regulation of pentose-phosphate shunt"/>
    <property type="evidence" value="ECO:0007669"/>
    <property type="project" value="TreeGrafter"/>
</dbReference>
<dbReference type="CDD" id="cd07067">
    <property type="entry name" value="HP_PGM_like"/>
    <property type="match status" value="1"/>
</dbReference>
<evidence type="ECO:0000256" key="4">
    <source>
        <dbReference type="PIRSR" id="PIRSR613078-3"/>
    </source>
</evidence>
<dbReference type="Gene3D" id="3.40.50.1240">
    <property type="entry name" value="Phosphoglycerate mutase-like"/>
    <property type="match status" value="1"/>
</dbReference>
<feature type="active site" description="Proton donor/acceptor" evidence="2">
    <location>
        <position position="94"/>
    </location>
</feature>
<dbReference type="InterPro" id="IPR051695">
    <property type="entry name" value="Phosphoglycerate_Mutase"/>
</dbReference>
<feature type="active site" description="Tele-phosphohistidine intermediate" evidence="2">
    <location>
        <position position="18"/>
    </location>
</feature>
<feature type="binding site" evidence="3">
    <location>
        <begin position="187"/>
        <end position="188"/>
    </location>
    <ligand>
        <name>substrate</name>
    </ligand>
</feature>
<feature type="binding site" evidence="3">
    <location>
        <position position="67"/>
    </location>
    <ligand>
        <name>substrate</name>
    </ligand>
</feature>
<feature type="site" description="Transition state stabilizer" evidence="4">
    <location>
        <position position="186"/>
    </location>
</feature>
<keyword evidence="1" id="KW-0378">Hydrolase</keyword>
<sequence>MEKSECQNEPIFLYIVRHGKTVSNLEAKVHGWTDSPLSELGISQAKKVGEGIKDIVFNTAYSSDIKRAADTAGFILSANKNEKPVLQEVFGLREWNYGGYEGIDEVNMWVPLFEEKNMEFRLDRSNWEEFTALTTDREIADSIARNDPAKTAENYDDILKRAKEGVDFLIKDTAEKGGGNALVVSHGNIIPTILHLYIPDEYNGETVPNCSLTILKIENGKFSLEKVGDTSFIDN</sequence>
<accession>D1ALS7</accession>
<evidence type="ECO:0000256" key="3">
    <source>
        <dbReference type="PIRSR" id="PIRSR613078-2"/>
    </source>
</evidence>
<dbReference type="Proteomes" id="UP000000845">
    <property type="component" value="Chromosome"/>
</dbReference>
<dbReference type="GO" id="GO:0045820">
    <property type="term" value="P:negative regulation of glycolytic process"/>
    <property type="evidence" value="ECO:0007669"/>
    <property type="project" value="TreeGrafter"/>
</dbReference>
<dbReference type="EMBL" id="CP001739">
    <property type="protein sequence ID" value="ACZ07195.1"/>
    <property type="molecule type" value="Genomic_DNA"/>
</dbReference>
<reference evidence="5 6" key="2">
    <citation type="journal article" date="2010" name="Stand. Genomic Sci.">
        <title>Complete genome sequence of Sebaldella termitidis type strain (NCTC 11300).</title>
        <authorList>
            <person name="Harmon-Smith M."/>
            <person name="Celia L."/>
            <person name="Chertkov O."/>
            <person name="Lapidus A."/>
            <person name="Copeland A."/>
            <person name="Glavina Del Rio T."/>
            <person name="Nolan M."/>
            <person name="Lucas S."/>
            <person name="Tice H."/>
            <person name="Cheng J.F."/>
            <person name="Han C."/>
            <person name="Detter J.C."/>
            <person name="Bruce D."/>
            <person name="Goodwin L."/>
            <person name="Pitluck S."/>
            <person name="Pati A."/>
            <person name="Liolios K."/>
            <person name="Ivanova N."/>
            <person name="Mavromatis K."/>
            <person name="Mikhailova N."/>
            <person name="Chen A."/>
            <person name="Palaniappan K."/>
            <person name="Land M."/>
            <person name="Hauser L."/>
            <person name="Chang Y.J."/>
            <person name="Jeffries C.D."/>
            <person name="Brettin T."/>
            <person name="Goker M."/>
            <person name="Beck B."/>
            <person name="Bristow J."/>
            <person name="Eisen J.A."/>
            <person name="Markowitz V."/>
            <person name="Hugenholtz P."/>
            <person name="Kyrpides N.C."/>
            <person name="Klenk H.P."/>
            <person name="Chen F."/>
        </authorList>
    </citation>
    <scope>NUCLEOTIDE SEQUENCE [LARGE SCALE GENOMIC DNA]</scope>
    <source>
        <strain evidence="6">ATCC 33386 / NCTC 11300</strain>
    </source>
</reference>
<name>D1ALS7_SEBTE</name>
<dbReference type="AlphaFoldDB" id="D1ALS7"/>
<protein>
    <submittedName>
        <fullName evidence="5">Phosphoglycerate mutase</fullName>
    </submittedName>
</protein>
<dbReference type="HOGENOM" id="CLU_033323_9_0_0"/>
<dbReference type="PANTHER" id="PTHR46517:SF1">
    <property type="entry name" value="FRUCTOSE-2,6-BISPHOSPHATASE TIGAR"/>
    <property type="match status" value="1"/>
</dbReference>
<dbReference type="SUPFAM" id="SSF53254">
    <property type="entry name" value="Phosphoglycerate mutase-like"/>
    <property type="match status" value="1"/>
</dbReference>
<dbReference type="InterPro" id="IPR013078">
    <property type="entry name" value="His_Pase_superF_clade-1"/>
</dbReference>
<dbReference type="Pfam" id="PF00300">
    <property type="entry name" value="His_Phos_1"/>
    <property type="match status" value="2"/>
</dbReference>
<dbReference type="RefSeq" id="WP_012859794.1">
    <property type="nucleotide sequence ID" value="NC_013517.1"/>
</dbReference>
<evidence type="ECO:0000256" key="2">
    <source>
        <dbReference type="PIRSR" id="PIRSR613078-1"/>
    </source>
</evidence>
<dbReference type="GO" id="GO:0005829">
    <property type="term" value="C:cytosol"/>
    <property type="evidence" value="ECO:0007669"/>
    <property type="project" value="TreeGrafter"/>
</dbReference>
<evidence type="ECO:0000313" key="5">
    <source>
        <dbReference type="EMBL" id="ACZ07195.1"/>
    </source>
</evidence>
<dbReference type="PANTHER" id="PTHR46517">
    <property type="entry name" value="FRUCTOSE-2,6-BISPHOSPHATASE TIGAR"/>
    <property type="match status" value="1"/>
</dbReference>
<dbReference type="eggNOG" id="COG0406">
    <property type="taxonomic scope" value="Bacteria"/>
</dbReference>
<dbReference type="KEGG" id="str:Sterm_0311"/>
<reference evidence="6" key="1">
    <citation type="submission" date="2009-09" db="EMBL/GenBank/DDBJ databases">
        <title>The complete chromosome of Sebaldella termitidis ATCC 33386.</title>
        <authorList>
            <consortium name="US DOE Joint Genome Institute (JGI-PGF)"/>
            <person name="Lucas S."/>
            <person name="Copeland A."/>
            <person name="Lapidus A."/>
            <person name="Glavina del Rio T."/>
            <person name="Dalin E."/>
            <person name="Tice H."/>
            <person name="Bruce D."/>
            <person name="Goodwin L."/>
            <person name="Pitluck S."/>
            <person name="Kyrpides N."/>
            <person name="Mavromatis K."/>
            <person name="Ivanova N."/>
            <person name="Mikhailova N."/>
            <person name="Sims D."/>
            <person name="Meincke L."/>
            <person name="Brettin T."/>
            <person name="Detter J.C."/>
            <person name="Han C."/>
            <person name="Larimer F."/>
            <person name="Land M."/>
            <person name="Hauser L."/>
            <person name="Markowitz V."/>
            <person name="Cheng J.F."/>
            <person name="Hugenholtz P."/>
            <person name="Woyke T."/>
            <person name="Wu D."/>
            <person name="Eisen J.A."/>
        </authorList>
    </citation>
    <scope>NUCLEOTIDE SEQUENCE [LARGE SCALE GENOMIC DNA]</scope>
    <source>
        <strain evidence="6">ATCC 33386 / NCTC 11300</strain>
    </source>
</reference>
<gene>
    <name evidence="5" type="ordered locus">Sterm_0311</name>
</gene>
<organism evidence="5 6">
    <name type="scientific">Sebaldella termitidis (strain ATCC 33386 / NCTC 11300)</name>
    <dbReference type="NCBI Taxonomy" id="526218"/>
    <lineage>
        <taxon>Bacteria</taxon>
        <taxon>Fusobacteriati</taxon>
        <taxon>Fusobacteriota</taxon>
        <taxon>Fusobacteriia</taxon>
        <taxon>Fusobacteriales</taxon>
        <taxon>Leptotrichiaceae</taxon>
        <taxon>Sebaldella</taxon>
    </lineage>
</organism>
<keyword evidence="6" id="KW-1185">Reference proteome</keyword>
<evidence type="ECO:0000313" key="6">
    <source>
        <dbReference type="Proteomes" id="UP000000845"/>
    </source>
</evidence>
<dbReference type="GO" id="GO:0004331">
    <property type="term" value="F:fructose-2,6-bisphosphate 2-phosphatase activity"/>
    <property type="evidence" value="ECO:0007669"/>
    <property type="project" value="TreeGrafter"/>
</dbReference>
<feature type="binding site" evidence="3">
    <location>
        <begin position="17"/>
        <end position="24"/>
    </location>
    <ligand>
        <name>substrate</name>
    </ligand>
</feature>
<proteinExistence type="predicted"/>
<dbReference type="InterPro" id="IPR029033">
    <property type="entry name" value="His_PPase_superfam"/>
</dbReference>